<sequence>MADNYTPLRTPFAQMSFTPDVPSNALSANEYNSGLNVECDVRGIRKVAGEQEILGTITGNIIFLDGGFRGTEWTYIAATREGKWYKITSAGVSNITPGVGANPSVALSGYSDDTNITTSWVGSVFFINDSLRPPMYFLATATEIYIYDAAPDYYVWNYESGLSPAVTSVTAAFVRNYSSPNVGNILIAGNLTKTYSTGSTINYPTTIRWSQAFANTGVPATWTPTLNNVANEQEIPVRGPIIDGFFLGANFYICSYWDTVVLSPIAYQNSTAPVFGIRLFNQGRGLIHNNCWCNTDSEVYGIDSRDIWVFDGSEFRSLGNQKVKNYFFANLNQTYADRMFVVNNTQKNQVEIYYPDLTSTGWCNKMLSWRYDLKLWNAPRDVATGCMATEAPVFNGTTFNYASRTVAYARGNVSGSKIRQTNITNGFAGSAIPALFERTNASLQTAEGPVPYSAKVYVHRILPEVSGTGRLTISVGGANSTAQTPTYGTSVQTDIVTDNPWVTTQQNTVRTMAVKIESNDATDTWNVPALNWQATITEDAY</sequence>
<accession>A0A6J5Q2L4</accession>
<gene>
    <name evidence="1" type="ORF">UFOVP996_14</name>
</gene>
<proteinExistence type="predicted"/>
<name>A0A6J5Q2L4_9CAUD</name>
<protein>
    <submittedName>
        <fullName evidence="1">Uncharacterized protein</fullName>
    </submittedName>
</protein>
<organism evidence="1">
    <name type="scientific">uncultured Caudovirales phage</name>
    <dbReference type="NCBI Taxonomy" id="2100421"/>
    <lineage>
        <taxon>Viruses</taxon>
        <taxon>Duplodnaviria</taxon>
        <taxon>Heunggongvirae</taxon>
        <taxon>Uroviricota</taxon>
        <taxon>Caudoviricetes</taxon>
        <taxon>Peduoviridae</taxon>
        <taxon>Maltschvirus</taxon>
        <taxon>Maltschvirus maltsch</taxon>
    </lineage>
</organism>
<dbReference type="EMBL" id="LR796927">
    <property type="protein sequence ID" value="CAB4175781.1"/>
    <property type="molecule type" value="Genomic_DNA"/>
</dbReference>
<evidence type="ECO:0000313" key="1">
    <source>
        <dbReference type="EMBL" id="CAB4175781.1"/>
    </source>
</evidence>
<reference evidence="1" key="1">
    <citation type="submission" date="2020-05" db="EMBL/GenBank/DDBJ databases">
        <authorList>
            <person name="Chiriac C."/>
            <person name="Salcher M."/>
            <person name="Ghai R."/>
            <person name="Kavagutti S V."/>
        </authorList>
    </citation>
    <scope>NUCLEOTIDE SEQUENCE</scope>
</reference>